<reference evidence="1" key="1">
    <citation type="journal article" date="2021" name="Microorganisms">
        <title>Uncovering the Worldwide Diversity and Evolution of the Virome of the Mosquitoes Aedes aegypti and Aedes albopictus.</title>
        <authorList>
            <person name="Parry R."/>
            <person name="James M.E."/>
            <person name="Asgari S."/>
        </authorList>
    </citation>
    <scope>NUCLEOTIDE SEQUENCE</scope>
    <source>
        <strain evidence="1">K4</strain>
    </source>
</reference>
<proteinExistence type="predicted"/>
<dbReference type="EMBL" id="BK061607">
    <property type="protein sequence ID" value="DBA11536.1"/>
    <property type="molecule type" value="Genomic_RNA"/>
</dbReference>
<evidence type="ECO:0000313" key="1">
    <source>
        <dbReference type="EMBL" id="DBA11536.1"/>
    </source>
</evidence>
<name>A0AA48P8V7_9VIRU</name>
<protein>
    <submittedName>
        <fullName evidence="1">ORF2</fullName>
    </submittedName>
</protein>
<accession>A0AA48P8V7</accession>
<reference evidence="1" key="2">
    <citation type="submission" date="2022-07" db="EMBL/GenBank/DDBJ databases">
        <authorList>
            <person name="Parry R.H."/>
        </authorList>
    </citation>
    <scope>NUCLEOTIDE SEQUENCE</scope>
    <source>
        <strain evidence="1">K4</strain>
    </source>
</reference>
<sequence length="333" mass="38237">MQSVRTIATILVVMVAVITIDAQYRIGGYLRYHNSLCLHRSVDVHMRKGDTTFNEEHMTCQKIRIQCSDLAARLWLQQTLRFDNYRANCTSIVLPDKPCEYPAGCVHGIEREFYNEFYQITHKLCVGVTTVVDGPVIIPVRYASLPPNLPDFNRYVFFDDLKPRTMRVDTDGGYHKFDPVVVCQHDDVYARILPKFVLNQLTNESHYRPDFLTIDSSTQYTTVMLNVNPRAKSYYDSDIFPLPFLVDKYRYNGVCNSTFRNGDIVPCKGGTTRCVVTSMIDYKCEAPTVIPPYMYCLDQYYMSKTPTCINALSTVSVQAVPNLLNYIVWSIQP</sequence>
<organism evidence="1">
    <name type="scientific">Rabai virus</name>
    <dbReference type="NCBI Taxonomy" id="2970909"/>
    <lineage>
        <taxon>Viruses</taxon>
        <taxon>Riboviria</taxon>
        <taxon>Negevirus</taxon>
    </lineage>
</organism>